<organism evidence="2 3">
    <name type="scientific">Cytobacillus stercorigallinarum</name>
    <dbReference type="NCBI Taxonomy" id="2762240"/>
    <lineage>
        <taxon>Bacteria</taxon>
        <taxon>Bacillati</taxon>
        <taxon>Bacillota</taxon>
        <taxon>Bacilli</taxon>
        <taxon>Bacillales</taxon>
        <taxon>Bacillaceae</taxon>
        <taxon>Cytobacillus</taxon>
    </lineage>
</organism>
<proteinExistence type="predicted"/>
<comment type="caution">
    <text evidence="2">The sequence shown here is derived from an EMBL/GenBank/DDBJ whole genome shotgun (WGS) entry which is preliminary data.</text>
</comment>
<dbReference type="RefSeq" id="WP_191811851.1">
    <property type="nucleotide sequence ID" value="NZ_JACSQT010000002.1"/>
</dbReference>
<gene>
    <name evidence="2" type="ORF">H9655_05775</name>
</gene>
<evidence type="ECO:0000256" key="1">
    <source>
        <dbReference type="SAM" id="Phobius"/>
    </source>
</evidence>
<sequence length="98" mass="11626">MPICQNCHHKWSWTQTFKRLFTMRRTLKCMYCGENQYQSVASKKVTCFLPLVSSFIIAFIYLFNPSQTIVYLSSGFVFIIICLLMPFFIRFINNNDVM</sequence>
<evidence type="ECO:0000313" key="2">
    <source>
        <dbReference type="EMBL" id="MBD7936528.1"/>
    </source>
</evidence>
<protein>
    <recommendedName>
        <fullName evidence="4">CXXC-20-CXXC protein</fullName>
    </recommendedName>
</protein>
<accession>A0ABR8QLX4</accession>
<feature type="transmembrane region" description="Helical" evidence="1">
    <location>
        <begin position="69"/>
        <end position="92"/>
    </location>
</feature>
<dbReference type="EMBL" id="JACSQT010000002">
    <property type="protein sequence ID" value="MBD7936528.1"/>
    <property type="molecule type" value="Genomic_DNA"/>
</dbReference>
<keyword evidence="1" id="KW-1133">Transmembrane helix</keyword>
<name>A0ABR8QLX4_9BACI</name>
<reference evidence="2 3" key="1">
    <citation type="submission" date="2020-08" db="EMBL/GenBank/DDBJ databases">
        <title>A Genomic Blueprint of the Chicken Gut Microbiome.</title>
        <authorList>
            <person name="Gilroy R."/>
            <person name="Ravi A."/>
            <person name="Getino M."/>
            <person name="Pursley I."/>
            <person name="Horton D.L."/>
            <person name="Alikhan N.-F."/>
            <person name="Baker D."/>
            <person name="Gharbi K."/>
            <person name="Hall N."/>
            <person name="Watson M."/>
            <person name="Adriaenssens E.M."/>
            <person name="Foster-Nyarko E."/>
            <person name="Jarju S."/>
            <person name="Secka A."/>
            <person name="Antonio M."/>
            <person name="Oren A."/>
            <person name="Chaudhuri R."/>
            <person name="La Ragione R.M."/>
            <person name="Hildebrand F."/>
            <person name="Pallen M.J."/>
        </authorList>
    </citation>
    <scope>NUCLEOTIDE SEQUENCE [LARGE SCALE GENOMIC DNA]</scope>
    <source>
        <strain evidence="2 3">Sa5YUA1</strain>
    </source>
</reference>
<evidence type="ECO:0008006" key="4">
    <source>
        <dbReference type="Google" id="ProtNLM"/>
    </source>
</evidence>
<dbReference type="NCBIfam" id="TIGR04104">
    <property type="entry name" value="cxxc_20_cxxc"/>
    <property type="match status" value="1"/>
</dbReference>
<dbReference type="InterPro" id="IPR026369">
    <property type="entry name" value="CxxC_20_CxxC"/>
</dbReference>
<keyword evidence="1" id="KW-0812">Transmembrane</keyword>
<dbReference type="Proteomes" id="UP000657931">
    <property type="component" value="Unassembled WGS sequence"/>
</dbReference>
<keyword evidence="3" id="KW-1185">Reference proteome</keyword>
<keyword evidence="1" id="KW-0472">Membrane</keyword>
<feature type="transmembrane region" description="Helical" evidence="1">
    <location>
        <begin position="45"/>
        <end position="63"/>
    </location>
</feature>
<evidence type="ECO:0000313" key="3">
    <source>
        <dbReference type="Proteomes" id="UP000657931"/>
    </source>
</evidence>